<dbReference type="Pfam" id="PF03597">
    <property type="entry name" value="FixS"/>
    <property type="match status" value="1"/>
</dbReference>
<gene>
    <name evidence="2" type="primary">ccoS</name>
    <name evidence="2" type="ordered locus">KQS_05760</name>
</gene>
<accession>H8XVE6</accession>
<dbReference type="PATRIC" id="fig|1094466.5.peg.1131"/>
<protein>
    <submittedName>
        <fullName evidence="2">Probable cytochrome cbb3 oxidase maturation protein CcoS</fullName>
    </submittedName>
</protein>
<keyword evidence="3" id="KW-1185">Reference proteome</keyword>
<evidence type="ECO:0000313" key="2">
    <source>
        <dbReference type="EMBL" id="CCG53116.1"/>
    </source>
</evidence>
<feature type="transmembrane region" description="Helical" evidence="1">
    <location>
        <begin position="6"/>
        <end position="26"/>
    </location>
</feature>
<dbReference type="STRING" id="1094466.KQS_05760"/>
<dbReference type="eggNOG" id="COG3197">
    <property type="taxonomic scope" value="Bacteria"/>
</dbReference>
<reference evidence="3" key="2">
    <citation type="submission" date="2012-03" db="EMBL/GenBank/DDBJ databases">
        <title>Complete genome sequence of Flavobacterium indicum GPTSA100-9T, isolated from warm spring water.</title>
        <authorList>
            <person name="Barbier P."/>
            <person name="Houel A."/>
            <person name="Loux V."/>
            <person name="Poulain J."/>
            <person name="Bernardet J.-F."/>
            <person name="Touchon M."/>
            <person name="Duchaud E."/>
        </authorList>
    </citation>
    <scope>NUCLEOTIDE SEQUENCE [LARGE SCALE GENOMIC DNA]</scope>
    <source>
        <strain evidence="3">DSM 17447 / CIP 109464 / GPTSA100-9</strain>
    </source>
</reference>
<keyword evidence="1" id="KW-0812">Transmembrane</keyword>
<proteinExistence type="predicted"/>
<evidence type="ECO:0000256" key="1">
    <source>
        <dbReference type="SAM" id="Phobius"/>
    </source>
</evidence>
<dbReference type="KEGG" id="fin:KQS_05760"/>
<dbReference type="NCBIfam" id="TIGR00847">
    <property type="entry name" value="ccoS"/>
    <property type="match status" value="1"/>
</dbReference>
<name>H8XVE6_FLAIG</name>
<dbReference type="Proteomes" id="UP000007599">
    <property type="component" value="Chromosome I"/>
</dbReference>
<organism evidence="2 3">
    <name type="scientific">Flavobacterium indicum (strain DSM 17447 / CIP 109464 / GPTSA100-9)</name>
    <dbReference type="NCBI Taxonomy" id="1094466"/>
    <lineage>
        <taxon>Bacteria</taxon>
        <taxon>Pseudomonadati</taxon>
        <taxon>Bacteroidota</taxon>
        <taxon>Flavobacteriia</taxon>
        <taxon>Flavobacteriales</taxon>
        <taxon>Flavobacteriaceae</taxon>
        <taxon>Flavobacterium</taxon>
    </lineage>
</organism>
<dbReference type="HOGENOM" id="CLU_176840_2_0_10"/>
<dbReference type="OrthoDB" id="9802763at2"/>
<dbReference type="AlphaFoldDB" id="H8XVE6"/>
<dbReference type="PANTHER" id="PTHR41532:SF1">
    <property type="entry name" value="FIXS PROTEIN"/>
    <property type="match status" value="1"/>
</dbReference>
<dbReference type="PANTHER" id="PTHR41532">
    <property type="entry name" value="FIXS PROTEIN"/>
    <property type="match status" value="1"/>
</dbReference>
<keyword evidence="1" id="KW-0472">Membrane</keyword>
<dbReference type="InterPro" id="IPR004714">
    <property type="entry name" value="Cyt_oxidase_maturation_cbb3"/>
</dbReference>
<dbReference type="EMBL" id="HE774682">
    <property type="protein sequence ID" value="CCG53116.1"/>
    <property type="molecule type" value="Genomic_DNA"/>
</dbReference>
<sequence>MSVIYFLISVSIVIAIAFLIIFILAVKNGQYDDDYTPSVRMLFDDEVKNNSNKNKN</sequence>
<keyword evidence="1" id="KW-1133">Transmembrane helix</keyword>
<dbReference type="RefSeq" id="WP_014388243.1">
    <property type="nucleotide sequence ID" value="NC_017025.1"/>
</dbReference>
<reference evidence="2 3" key="1">
    <citation type="journal article" date="2012" name="J. Bacteriol.">
        <title>Complete Genome Sequence of Flavobacterium indicum GPSTA100-9T, Isolated from Warm Spring Water.</title>
        <authorList>
            <person name="Barbier P."/>
            <person name="Houel A."/>
            <person name="Loux V."/>
            <person name="Poulain J."/>
            <person name="Bernardet J.F."/>
            <person name="Touchon M."/>
            <person name="Duchaud E."/>
        </authorList>
    </citation>
    <scope>NUCLEOTIDE SEQUENCE [LARGE SCALE GENOMIC DNA]</scope>
    <source>
        <strain evidence="3">DSM 17447 / CIP 109464 / GPTSA100-9</strain>
    </source>
</reference>
<evidence type="ECO:0000313" key="3">
    <source>
        <dbReference type="Proteomes" id="UP000007599"/>
    </source>
</evidence>